<dbReference type="eggNOG" id="COG0726">
    <property type="taxonomic scope" value="Bacteria"/>
</dbReference>
<dbReference type="CDD" id="cd10917">
    <property type="entry name" value="CE4_NodB_like_6s_7s"/>
    <property type="match status" value="1"/>
</dbReference>
<dbReference type="Proteomes" id="UP000009315">
    <property type="component" value="Unassembled WGS sequence"/>
</dbReference>
<gene>
    <name evidence="2" type="ORF">DESHY_50002</name>
</gene>
<dbReference type="AlphaFoldDB" id="K8DZV0"/>
<dbReference type="InterPro" id="IPR002509">
    <property type="entry name" value="NODB_dom"/>
</dbReference>
<dbReference type="PROSITE" id="PS51677">
    <property type="entry name" value="NODB"/>
    <property type="match status" value="1"/>
</dbReference>
<organism evidence="2 3">
    <name type="scientific">Desulforamulus hydrothermalis Lam5 = DSM 18033</name>
    <dbReference type="NCBI Taxonomy" id="1121428"/>
    <lineage>
        <taxon>Bacteria</taxon>
        <taxon>Bacillati</taxon>
        <taxon>Bacillota</taxon>
        <taxon>Clostridia</taxon>
        <taxon>Eubacteriales</taxon>
        <taxon>Peptococcaceae</taxon>
        <taxon>Desulforamulus</taxon>
    </lineage>
</organism>
<evidence type="ECO:0000313" key="3">
    <source>
        <dbReference type="Proteomes" id="UP000009315"/>
    </source>
</evidence>
<evidence type="ECO:0000313" key="2">
    <source>
        <dbReference type="EMBL" id="CCO08694.1"/>
    </source>
</evidence>
<evidence type="ECO:0000259" key="1">
    <source>
        <dbReference type="PROSITE" id="PS51677"/>
    </source>
</evidence>
<proteinExistence type="predicted"/>
<reference evidence="2 3" key="1">
    <citation type="journal article" date="2013" name="Genome Announc.">
        <title>Genome Sequence of the Sulfate-Reducing Bacterium Desulfotomaculum hydrothermale Lam5(T).</title>
        <authorList>
            <person name="Amin O."/>
            <person name="Fardeau M.L."/>
            <person name="Valette O."/>
            <person name="Hirschler-Rea A."/>
            <person name="Barbe V."/>
            <person name="Medigue C."/>
            <person name="Vacherie B."/>
            <person name="Ollivier B."/>
            <person name="Bertin P.N."/>
            <person name="Dolla A."/>
        </authorList>
    </citation>
    <scope>NUCLEOTIDE SEQUENCE [LARGE SCALE GENOMIC DNA]</scope>
    <source>
        <strain evidence="3">Lam5 / DSM 18033</strain>
    </source>
</reference>
<dbReference type="GO" id="GO:0005975">
    <property type="term" value="P:carbohydrate metabolic process"/>
    <property type="evidence" value="ECO:0007669"/>
    <property type="project" value="InterPro"/>
</dbReference>
<dbReference type="STRING" id="1121428.DESHY_50002"/>
<keyword evidence="3" id="KW-1185">Reference proteome</keyword>
<dbReference type="OrthoDB" id="61520at2"/>
<dbReference type="RefSeq" id="WP_008412247.1">
    <property type="nucleotide sequence ID" value="NZ_CAOS01000012.1"/>
</dbReference>
<sequence length="247" mass="27258">MFLPVAKRMFPGLLAVMICLIFFSSSGIKAALGSKAVYRKETGDKIVALTFDDGPDPRYTVPMLDTLKQSHTPATFFMVGNNVKAHPDIAKRIVAEGHELGNHTMTHPKLTELSPEETYTELATAQQTIIETTGIAPVFFRSPKGLTTGYAEQAAASLGMQEILWSVTIENRSATTPQEMAQRVLNKVKPGYIILLHDGRLDRSKTVEALPLLLKGLQEKGYRVVPLSQLLQWDDNDVAVYDPMDSL</sequence>
<dbReference type="GO" id="GO:0016810">
    <property type="term" value="F:hydrolase activity, acting on carbon-nitrogen (but not peptide) bonds"/>
    <property type="evidence" value="ECO:0007669"/>
    <property type="project" value="InterPro"/>
</dbReference>
<protein>
    <submittedName>
        <fullName evidence="2">Polysaccharide deacetylase</fullName>
    </submittedName>
</protein>
<accession>K8DZV0</accession>
<dbReference type="InterPro" id="IPR050248">
    <property type="entry name" value="Polysacc_deacetylase_ArnD"/>
</dbReference>
<dbReference type="Pfam" id="PF01522">
    <property type="entry name" value="Polysacc_deac_1"/>
    <property type="match status" value="1"/>
</dbReference>
<dbReference type="Gene3D" id="3.20.20.370">
    <property type="entry name" value="Glycoside hydrolase/deacetylase"/>
    <property type="match status" value="1"/>
</dbReference>
<feature type="domain" description="NodB homology" evidence="1">
    <location>
        <begin position="45"/>
        <end position="225"/>
    </location>
</feature>
<dbReference type="InterPro" id="IPR011330">
    <property type="entry name" value="Glyco_hydro/deAcase_b/a-brl"/>
</dbReference>
<comment type="caution">
    <text evidence="2">The sequence shown here is derived from an EMBL/GenBank/DDBJ whole genome shotgun (WGS) entry which is preliminary data.</text>
</comment>
<dbReference type="PANTHER" id="PTHR10587">
    <property type="entry name" value="GLYCOSYL TRANSFERASE-RELATED"/>
    <property type="match status" value="1"/>
</dbReference>
<dbReference type="EMBL" id="CAOS01000012">
    <property type="protein sequence ID" value="CCO08694.1"/>
    <property type="molecule type" value="Genomic_DNA"/>
</dbReference>
<dbReference type="SUPFAM" id="SSF88713">
    <property type="entry name" value="Glycoside hydrolase/deacetylase"/>
    <property type="match status" value="1"/>
</dbReference>
<name>K8DZV0_9FIRM</name>